<comment type="caution">
    <text evidence="2">The sequence shown here is derived from an EMBL/GenBank/DDBJ whole genome shotgun (WGS) entry which is preliminary data.</text>
</comment>
<dbReference type="InterPro" id="IPR016181">
    <property type="entry name" value="Acyl_CoA_acyltransferase"/>
</dbReference>
<evidence type="ECO:0000313" key="3">
    <source>
        <dbReference type="Proteomes" id="UP000248975"/>
    </source>
</evidence>
<dbReference type="GO" id="GO:0016747">
    <property type="term" value="F:acyltransferase activity, transferring groups other than amino-acyl groups"/>
    <property type="evidence" value="ECO:0007669"/>
    <property type="project" value="InterPro"/>
</dbReference>
<name>A0A2W5TXU5_CERSP</name>
<dbReference type="Pfam" id="PF00583">
    <property type="entry name" value="Acetyltransf_1"/>
    <property type="match status" value="1"/>
</dbReference>
<dbReference type="Proteomes" id="UP000248975">
    <property type="component" value="Unassembled WGS sequence"/>
</dbReference>
<dbReference type="CDD" id="cd04301">
    <property type="entry name" value="NAT_SF"/>
    <property type="match status" value="1"/>
</dbReference>
<organism evidence="2 3">
    <name type="scientific">Cereibacter sphaeroides</name>
    <name type="common">Rhodobacter sphaeroides</name>
    <dbReference type="NCBI Taxonomy" id="1063"/>
    <lineage>
        <taxon>Bacteria</taxon>
        <taxon>Pseudomonadati</taxon>
        <taxon>Pseudomonadota</taxon>
        <taxon>Alphaproteobacteria</taxon>
        <taxon>Rhodobacterales</taxon>
        <taxon>Paracoccaceae</taxon>
        <taxon>Cereibacter</taxon>
    </lineage>
</organism>
<dbReference type="EMBL" id="QFQS01000006">
    <property type="protein sequence ID" value="PZQ95603.1"/>
    <property type="molecule type" value="Genomic_DNA"/>
</dbReference>
<dbReference type="InterPro" id="IPR000182">
    <property type="entry name" value="GNAT_dom"/>
</dbReference>
<accession>A0A2W5TXU5</accession>
<evidence type="ECO:0000259" key="1">
    <source>
        <dbReference type="PROSITE" id="PS51186"/>
    </source>
</evidence>
<dbReference type="InterPro" id="IPR052523">
    <property type="entry name" value="Trichothecene_AcTrans"/>
</dbReference>
<dbReference type="AlphaFoldDB" id="A0A2W5TXU5"/>
<protein>
    <submittedName>
        <fullName evidence="2">GNAT family N-acetyltransferase</fullName>
    </submittedName>
</protein>
<dbReference type="PANTHER" id="PTHR42791">
    <property type="entry name" value="GNAT FAMILY ACETYLTRANSFERASE"/>
    <property type="match status" value="1"/>
</dbReference>
<feature type="domain" description="N-acetyltransferase" evidence="1">
    <location>
        <begin position="58"/>
        <end position="192"/>
    </location>
</feature>
<reference evidence="2 3" key="1">
    <citation type="submission" date="2017-08" db="EMBL/GenBank/DDBJ databases">
        <title>Infants hospitalized years apart are colonized by the same room-sourced microbial strains.</title>
        <authorList>
            <person name="Brooks B."/>
            <person name="Olm M.R."/>
            <person name="Firek B.A."/>
            <person name="Baker R."/>
            <person name="Thomas B.C."/>
            <person name="Morowitz M.J."/>
            <person name="Banfield J.F."/>
        </authorList>
    </citation>
    <scope>NUCLEOTIDE SEQUENCE [LARGE SCALE GENOMIC DNA]</scope>
    <source>
        <strain evidence="2">S2_003_000_R2_11</strain>
    </source>
</reference>
<dbReference type="PANTHER" id="PTHR42791:SF1">
    <property type="entry name" value="N-ACETYLTRANSFERASE DOMAIN-CONTAINING PROTEIN"/>
    <property type="match status" value="1"/>
</dbReference>
<dbReference type="Gene3D" id="3.40.630.30">
    <property type="match status" value="1"/>
</dbReference>
<keyword evidence="2" id="KW-0808">Transferase</keyword>
<gene>
    <name evidence="2" type="ORF">DI533_18300</name>
</gene>
<dbReference type="SUPFAM" id="SSF55729">
    <property type="entry name" value="Acyl-CoA N-acyltransferases (Nat)"/>
    <property type="match status" value="1"/>
</dbReference>
<proteinExistence type="predicted"/>
<evidence type="ECO:0000313" key="2">
    <source>
        <dbReference type="EMBL" id="PZQ95603.1"/>
    </source>
</evidence>
<dbReference type="PROSITE" id="PS51186">
    <property type="entry name" value="GNAT"/>
    <property type="match status" value="1"/>
</dbReference>
<sequence length="195" mass="21446">MDQKLIVRAADRADQARFGAVLTAAFITDPVARWVWPDPLQFIEAFMPFSNLFGGKSLDLHSAYVIGDFSGVVQWLPPGVGSDDDPLLELLADTIPEPRYGETMALFEEMAGHHPDEPHWYVPLIGVDPVCQGRGYGTELMRHGLAICDRAGQPVYLEATSPASRALYERLGFDTLAELSAAESPPMFAMLRSPK</sequence>